<evidence type="ECO:0000313" key="5">
    <source>
        <dbReference type="EMBL" id="CAB4916864.1"/>
    </source>
</evidence>
<accession>A0A6J7DGP2</accession>
<evidence type="ECO:0000313" key="4">
    <source>
        <dbReference type="EMBL" id="CAB4870202.1"/>
    </source>
</evidence>
<name>A0A6J7DGP2_9ZZZZ</name>
<sequence length="180" mass="18981">MGVDQRVCATVNTVAATPSPDLLLEPLALESDGFPARTLSEWLTTFHLASVVLDPYTNESSWILATAARILRSFGDSAARTSLIVTAPAAETRSFLGPLAKEFLVFTDPDRTAVKAFGLTTLPAFVFVRSDGTIPALAEGWDAAEWRKVAKTIADTTAWTAPSIPAAGDPVSFSGTPALG</sequence>
<dbReference type="EMBL" id="CAFBLJ010000043">
    <property type="protein sequence ID" value="CAB4870202.1"/>
    <property type="molecule type" value="Genomic_DNA"/>
</dbReference>
<dbReference type="EMBL" id="CAEZZP010000205">
    <property type="protein sequence ID" value="CAB4789354.1"/>
    <property type="molecule type" value="Genomic_DNA"/>
</dbReference>
<dbReference type="EMBL" id="CAFAAL010000143">
    <property type="protein sequence ID" value="CAB4813306.1"/>
    <property type="molecule type" value="Genomic_DNA"/>
</dbReference>
<dbReference type="EMBL" id="CAEZYH010000029">
    <property type="protein sequence ID" value="CAB4718884.1"/>
    <property type="molecule type" value="Genomic_DNA"/>
</dbReference>
<dbReference type="InterPro" id="IPR036249">
    <property type="entry name" value="Thioredoxin-like_sf"/>
</dbReference>
<protein>
    <submittedName>
        <fullName evidence="4">Unannotated protein</fullName>
    </submittedName>
</protein>
<dbReference type="EMBL" id="CAFBPS010000225">
    <property type="protein sequence ID" value="CAB5037915.1"/>
    <property type="molecule type" value="Genomic_DNA"/>
</dbReference>
<dbReference type="AlphaFoldDB" id="A0A6J7DGP2"/>
<evidence type="ECO:0000313" key="1">
    <source>
        <dbReference type="EMBL" id="CAB4718884.1"/>
    </source>
</evidence>
<reference evidence="4" key="1">
    <citation type="submission" date="2020-05" db="EMBL/GenBank/DDBJ databases">
        <authorList>
            <person name="Chiriac C."/>
            <person name="Salcher M."/>
            <person name="Ghai R."/>
            <person name="Kavagutti S V."/>
        </authorList>
    </citation>
    <scope>NUCLEOTIDE SEQUENCE</scope>
</reference>
<evidence type="ECO:0000313" key="6">
    <source>
        <dbReference type="EMBL" id="CAB5037915.1"/>
    </source>
</evidence>
<dbReference type="SUPFAM" id="SSF52833">
    <property type="entry name" value="Thioredoxin-like"/>
    <property type="match status" value="1"/>
</dbReference>
<gene>
    <name evidence="1" type="ORF">UFOPK2658_00878</name>
    <name evidence="2" type="ORF">UFOPK2880_01928</name>
    <name evidence="3" type="ORF">UFOPK3004_01378</name>
    <name evidence="4" type="ORF">UFOPK3304_00951</name>
    <name evidence="5" type="ORF">UFOPK3494_01859</name>
    <name evidence="6" type="ORF">UFOPK4134_01829</name>
</gene>
<evidence type="ECO:0000313" key="3">
    <source>
        <dbReference type="EMBL" id="CAB4813306.1"/>
    </source>
</evidence>
<dbReference type="EMBL" id="CAFBMF010000212">
    <property type="protein sequence ID" value="CAB4916864.1"/>
    <property type="molecule type" value="Genomic_DNA"/>
</dbReference>
<evidence type="ECO:0000313" key="2">
    <source>
        <dbReference type="EMBL" id="CAB4789354.1"/>
    </source>
</evidence>
<proteinExistence type="predicted"/>
<organism evidence="4">
    <name type="scientific">freshwater metagenome</name>
    <dbReference type="NCBI Taxonomy" id="449393"/>
    <lineage>
        <taxon>unclassified sequences</taxon>
        <taxon>metagenomes</taxon>
        <taxon>ecological metagenomes</taxon>
    </lineage>
</organism>